<evidence type="ECO:0000259" key="6">
    <source>
        <dbReference type="Pfam" id="PF00485"/>
    </source>
</evidence>
<dbReference type="NCBIfam" id="TIGR00235">
    <property type="entry name" value="udk"/>
    <property type="match status" value="1"/>
</dbReference>
<dbReference type="CDD" id="cd02023">
    <property type="entry name" value="UMPK"/>
    <property type="match status" value="1"/>
</dbReference>
<gene>
    <name evidence="7" type="primary">udk</name>
    <name evidence="7" type="ORF">SCLAR_v1c07010</name>
</gene>
<comment type="catalytic activity">
    <reaction evidence="5">
        <text>cytidine + ATP = CMP + ADP + H(+)</text>
        <dbReference type="Rhea" id="RHEA:24674"/>
        <dbReference type="ChEBI" id="CHEBI:15378"/>
        <dbReference type="ChEBI" id="CHEBI:17562"/>
        <dbReference type="ChEBI" id="CHEBI:30616"/>
        <dbReference type="ChEBI" id="CHEBI:60377"/>
        <dbReference type="ChEBI" id="CHEBI:456216"/>
        <dbReference type="EC" id="2.7.1.48"/>
    </reaction>
</comment>
<dbReference type="GO" id="GO:0044211">
    <property type="term" value="P:CTP salvage"/>
    <property type="evidence" value="ECO:0007669"/>
    <property type="project" value="UniProtKB-UniPathway"/>
</dbReference>
<evidence type="ECO:0000256" key="3">
    <source>
        <dbReference type="ARBA" id="ARBA00022741"/>
    </source>
</evidence>
<evidence type="ECO:0000313" key="7">
    <source>
        <dbReference type="EMBL" id="ATX71018.1"/>
    </source>
</evidence>
<proteinExistence type="inferred from homology"/>
<keyword evidence="2 5" id="KW-0808">Transferase</keyword>
<comment type="similarity">
    <text evidence="5">Belongs to the uridine kinase family.</text>
</comment>
<keyword evidence="5" id="KW-0067">ATP-binding</keyword>
<dbReference type="OrthoDB" id="9777642at2"/>
<comment type="catalytic activity">
    <reaction evidence="5">
        <text>uridine + ATP = UMP + ADP + H(+)</text>
        <dbReference type="Rhea" id="RHEA:16825"/>
        <dbReference type="ChEBI" id="CHEBI:15378"/>
        <dbReference type="ChEBI" id="CHEBI:16704"/>
        <dbReference type="ChEBI" id="CHEBI:30616"/>
        <dbReference type="ChEBI" id="CHEBI:57865"/>
        <dbReference type="ChEBI" id="CHEBI:456216"/>
        <dbReference type="EC" id="2.7.1.48"/>
    </reaction>
</comment>
<comment type="pathway">
    <text evidence="5">Pyrimidine metabolism; CTP biosynthesis via salvage pathway; CTP from cytidine: step 1/3.</text>
</comment>
<dbReference type="GO" id="GO:0004849">
    <property type="term" value="F:uridine kinase activity"/>
    <property type="evidence" value="ECO:0007669"/>
    <property type="project" value="UniProtKB-EC"/>
</dbReference>
<dbReference type="Pfam" id="PF00485">
    <property type="entry name" value="PRK"/>
    <property type="match status" value="1"/>
</dbReference>
<dbReference type="PANTHER" id="PTHR10285">
    <property type="entry name" value="URIDINE KINASE"/>
    <property type="match status" value="1"/>
</dbReference>
<dbReference type="UniPathway" id="UPA00579">
    <property type="reaction ID" value="UER00640"/>
</dbReference>
<accession>A0A1Y0L0V9</accession>
<protein>
    <recommendedName>
        <fullName evidence="5">Uridine kinase</fullName>
        <ecNumber evidence="5">2.7.1.48</ecNumber>
    </recommendedName>
</protein>
<dbReference type="NCBIfam" id="NF004018">
    <property type="entry name" value="PRK05480.1"/>
    <property type="match status" value="1"/>
</dbReference>
<comment type="subcellular location">
    <subcellularLocation>
        <location evidence="5">Cytoplasm</location>
    </subcellularLocation>
</comment>
<keyword evidence="8" id="KW-1185">Reference proteome</keyword>
<keyword evidence="4 5" id="KW-0418">Kinase</keyword>
<comment type="pathway">
    <text evidence="1 5">Pyrimidine metabolism; UMP biosynthesis via salvage pathway; UMP from uridine: step 1/1.</text>
</comment>
<reference evidence="7 8" key="1">
    <citation type="submission" date="2017-11" db="EMBL/GenBank/DDBJ databases">
        <title>Complete genome sequence of Spiroplasma clarkii CN-5 (DSM 19994).</title>
        <authorList>
            <person name="Tsai Y.-M."/>
            <person name="Chang A."/>
            <person name="Lo W.-S."/>
            <person name="Kuo C.-H."/>
        </authorList>
    </citation>
    <scope>NUCLEOTIDE SEQUENCE [LARGE SCALE GENOMIC DNA]</scope>
    <source>
        <strain evidence="7 8">CN-5</strain>
    </source>
</reference>
<evidence type="ECO:0000313" key="8">
    <source>
        <dbReference type="Proteomes" id="UP000231179"/>
    </source>
</evidence>
<dbReference type="UniPathway" id="UPA00574">
    <property type="reaction ID" value="UER00637"/>
</dbReference>
<dbReference type="InterPro" id="IPR027417">
    <property type="entry name" value="P-loop_NTPase"/>
</dbReference>
<dbReference type="RefSeq" id="WP_100254562.1">
    <property type="nucleotide sequence ID" value="NZ_CP015819.1"/>
</dbReference>
<dbReference type="AlphaFoldDB" id="A0A1Y0L0V9"/>
<dbReference type="InterPro" id="IPR006083">
    <property type="entry name" value="PRK/URK"/>
</dbReference>
<dbReference type="EC" id="2.7.1.48" evidence="5"/>
<feature type="domain" description="Phosphoribulokinase/uridine kinase" evidence="6">
    <location>
        <begin position="6"/>
        <end position="192"/>
    </location>
</feature>
<evidence type="ECO:0000256" key="5">
    <source>
        <dbReference type="RuleBase" id="RU003825"/>
    </source>
</evidence>
<dbReference type="PRINTS" id="PR00988">
    <property type="entry name" value="URIDINKINASE"/>
</dbReference>
<dbReference type="InterPro" id="IPR000764">
    <property type="entry name" value="Uridine_kinase-like"/>
</dbReference>
<dbReference type="GO" id="GO:0005524">
    <property type="term" value="F:ATP binding"/>
    <property type="evidence" value="ECO:0007669"/>
    <property type="project" value="UniProtKB-KW"/>
</dbReference>
<dbReference type="GO" id="GO:0043771">
    <property type="term" value="F:cytidine kinase activity"/>
    <property type="evidence" value="ECO:0007669"/>
    <property type="project" value="RHEA"/>
</dbReference>
<organism evidence="7 8">
    <name type="scientific">Spiroplasma clarkii</name>
    <dbReference type="NCBI Taxonomy" id="2139"/>
    <lineage>
        <taxon>Bacteria</taxon>
        <taxon>Bacillati</taxon>
        <taxon>Mycoplasmatota</taxon>
        <taxon>Mollicutes</taxon>
        <taxon>Entomoplasmatales</taxon>
        <taxon>Spiroplasmataceae</taxon>
        <taxon>Spiroplasma</taxon>
    </lineage>
</organism>
<sequence>MKNVTIIIIAGGSASGKTNVALKIANEILEGEPVVHVSMDHYYKSFANLSFEEKQKLNFDHPSTLDIDLLCQHLDLLKQRKPIDIPIYDFTTHSQTGTSTRVEPSDVVILDGILSLHIEEIRKRGDIRIFIRTDDDIRFIRHLQRDTVERGRSVADIIEQYLTTVRPSYKYFVETSIDHADIIVPYSEYNTIAVDMIATKIKSLLRKN</sequence>
<name>A0A1Y0L0V9_9MOLU</name>
<dbReference type="GO" id="GO:0044206">
    <property type="term" value="P:UMP salvage"/>
    <property type="evidence" value="ECO:0007669"/>
    <property type="project" value="UniProtKB-UniPathway"/>
</dbReference>
<dbReference type="Proteomes" id="UP000231179">
    <property type="component" value="Chromosome"/>
</dbReference>
<dbReference type="SUPFAM" id="SSF52540">
    <property type="entry name" value="P-loop containing nucleoside triphosphate hydrolases"/>
    <property type="match status" value="1"/>
</dbReference>
<dbReference type="KEGG" id="scla:SCLARK_001041"/>
<evidence type="ECO:0000256" key="2">
    <source>
        <dbReference type="ARBA" id="ARBA00022679"/>
    </source>
</evidence>
<evidence type="ECO:0000256" key="4">
    <source>
        <dbReference type="ARBA" id="ARBA00022777"/>
    </source>
</evidence>
<keyword evidence="5" id="KW-0963">Cytoplasm</keyword>
<dbReference type="Gene3D" id="3.40.50.300">
    <property type="entry name" value="P-loop containing nucleotide triphosphate hydrolases"/>
    <property type="match status" value="1"/>
</dbReference>
<dbReference type="GO" id="GO:0005737">
    <property type="term" value="C:cytoplasm"/>
    <property type="evidence" value="ECO:0007669"/>
    <property type="project" value="UniProtKB-SubCell"/>
</dbReference>
<dbReference type="EMBL" id="CP024870">
    <property type="protein sequence ID" value="ATX71018.1"/>
    <property type="molecule type" value="Genomic_DNA"/>
</dbReference>
<keyword evidence="3 5" id="KW-0547">Nucleotide-binding</keyword>
<evidence type="ECO:0000256" key="1">
    <source>
        <dbReference type="ARBA" id="ARBA00004690"/>
    </source>
</evidence>